<dbReference type="AlphaFoldDB" id="A0A6M0SEZ0"/>
<gene>
    <name evidence="1" type="ORF">D0962_29725</name>
</gene>
<reference evidence="1 2" key="1">
    <citation type="journal article" date="2020" name="Microb. Ecol.">
        <title>Ecogenomics of the Marine Benthic Filamentous Cyanobacterium Adonisia.</title>
        <authorList>
            <person name="Walter J.M."/>
            <person name="Coutinho F.H."/>
            <person name="Leomil L."/>
            <person name="Hargreaves P.I."/>
            <person name="Campeao M.E."/>
            <person name="Vieira V.V."/>
            <person name="Silva B.S."/>
            <person name="Fistarol G.O."/>
            <person name="Salomon P.S."/>
            <person name="Sawabe T."/>
            <person name="Mino S."/>
            <person name="Hosokawa M."/>
            <person name="Miyashita H."/>
            <person name="Maruyama F."/>
            <person name="van Verk M.C."/>
            <person name="Dutilh B.E."/>
            <person name="Thompson C.C."/>
            <person name="Thompson F.L."/>
        </authorList>
    </citation>
    <scope>NUCLEOTIDE SEQUENCE [LARGE SCALE GENOMIC DNA]</scope>
    <source>
        <strain evidence="1 2">CCMR0082</strain>
    </source>
</reference>
<comment type="caution">
    <text evidence="1">The sequence shown here is derived from an EMBL/GenBank/DDBJ whole genome shotgun (WGS) entry which is preliminary data.</text>
</comment>
<organism evidence="1 2">
    <name type="scientific">Adonisia turfae CCMR0082</name>
    <dbReference type="NCBI Taxonomy" id="2304604"/>
    <lineage>
        <taxon>Bacteria</taxon>
        <taxon>Bacillati</taxon>
        <taxon>Cyanobacteriota</taxon>
        <taxon>Adonisia</taxon>
        <taxon>Adonisia turfae</taxon>
    </lineage>
</organism>
<evidence type="ECO:0000313" key="2">
    <source>
        <dbReference type="Proteomes" id="UP000473574"/>
    </source>
</evidence>
<accession>A0A6M0SEZ0</accession>
<dbReference type="EMBL" id="QZCE01000002">
    <property type="protein sequence ID" value="NEZ66886.1"/>
    <property type="molecule type" value="Genomic_DNA"/>
</dbReference>
<dbReference type="Proteomes" id="UP000473574">
    <property type="component" value="Unassembled WGS sequence"/>
</dbReference>
<sequence>MRLFAFGLTESGSYQSIEVSQILPGMKLSLVEQTLERLETETNTATANWLRQQLQNQSA</sequence>
<proteinExistence type="predicted"/>
<protein>
    <submittedName>
        <fullName evidence="1">Uncharacterized protein</fullName>
    </submittedName>
</protein>
<name>A0A6M0SEZ0_9CYAN</name>
<evidence type="ECO:0000313" key="1">
    <source>
        <dbReference type="EMBL" id="NEZ66886.1"/>
    </source>
</evidence>